<name>I0K2L9_9BACT</name>
<dbReference type="InterPro" id="IPR051620">
    <property type="entry name" value="ORF904-like_C"/>
</dbReference>
<dbReference type="Gene3D" id="3.40.50.300">
    <property type="entry name" value="P-loop containing nucleotide triphosphate hydrolases"/>
    <property type="match status" value="1"/>
</dbReference>
<evidence type="ECO:0000256" key="3">
    <source>
        <dbReference type="ARBA" id="ARBA00022840"/>
    </source>
</evidence>
<evidence type="ECO:0000313" key="6">
    <source>
        <dbReference type="Proteomes" id="UP000011058"/>
    </source>
</evidence>
<dbReference type="HOGENOM" id="CLU_018483_4_2_10"/>
<dbReference type="InterPro" id="IPR014818">
    <property type="entry name" value="Phage/plasmid_primase_P4_C"/>
</dbReference>
<dbReference type="EMBL" id="HE796683">
    <property type="protein sequence ID" value="CCG98372.1"/>
    <property type="molecule type" value="Genomic_DNA"/>
</dbReference>
<dbReference type="PANTHER" id="PTHR35372">
    <property type="entry name" value="ATP BINDING PROTEIN-RELATED"/>
    <property type="match status" value="1"/>
</dbReference>
<keyword evidence="6" id="KW-1185">Reference proteome</keyword>
<dbReference type="InterPro" id="IPR045455">
    <property type="entry name" value="NrS-1_pol-like_helicase"/>
</dbReference>
<evidence type="ECO:0000256" key="2">
    <source>
        <dbReference type="ARBA" id="ARBA00022801"/>
    </source>
</evidence>
<dbReference type="InterPro" id="IPR027417">
    <property type="entry name" value="P-loop_NTPase"/>
</dbReference>
<proteinExistence type="predicted"/>
<dbReference type="AlphaFoldDB" id="I0K2L9"/>
<protein>
    <submittedName>
        <fullName evidence="5">p4 family phage/plasmid primase</fullName>
    </submittedName>
</protein>
<sequence length="491" mass="56220">MNTQSKGIASSDIALQINADAERLKESAYVGPAHDKIMSDLLQQIGPVNFREKAGVGDDEDAKLSKAHYLVIIVQVILELARVNHWNLCQANGAFYIFNGAFYKEISPKDLRRFLQDAAVKMGADRFKCEHYEFAEQIFRQFEVTAHLPVPLSNREIIKINLQNGTYTIDRHGRGQLKKPDPADFLTHQLPFAFDPNAQCPLWQKHLDKVLPDASMQQILAEYIGYVFTSTKRMKLEKTLVLLGEGGNGKSVVYDVITGLLGSENISSHPLDELTKKETYRAEIADKLLNYCSEIASDINVSVFKAMTSGEALNARRLYGKPFQIEDYAKLLTNANRLPIVTEHSHAWFRRFLILPFEVQIKAHEKDIHLARKIITTELAGVFNWALAGLARLLAQNDFTDSEQVRQQNERYRNESDTVGLFLAEYRYEPYSETYEALQQLYNQYTSFCREDGHRNFVTKLNFRRRLETRGFLVGERNIGRVVFTRIRALD</sequence>
<feature type="domain" description="SF3 helicase" evidence="4">
    <location>
        <begin position="215"/>
        <end position="370"/>
    </location>
</feature>
<dbReference type="PATRIC" id="fig|1166018.3.peg.365"/>
<gene>
    <name evidence="5" type="ORF">FAES_0359</name>
</gene>
<evidence type="ECO:0000313" key="5">
    <source>
        <dbReference type="EMBL" id="CCG98372.1"/>
    </source>
</evidence>
<dbReference type="PANTHER" id="PTHR35372:SF2">
    <property type="entry name" value="SF3 HELICASE DOMAIN-CONTAINING PROTEIN"/>
    <property type="match status" value="1"/>
</dbReference>
<keyword evidence="1" id="KW-0547">Nucleotide-binding</keyword>
<evidence type="ECO:0000259" key="4">
    <source>
        <dbReference type="PROSITE" id="PS51206"/>
    </source>
</evidence>
<accession>I0K2L9</accession>
<dbReference type="GO" id="GO:0005524">
    <property type="term" value="F:ATP binding"/>
    <property type="evidence" value="ECO:0007669"/>
    <property type="project" value="UniProtKB-KW"/>
</dbReference>
<dbReference type="GO" id="GO:0016787">
    <property type="term" value="F:hydrolase activity"/>
    <property type="evidence" value="ECO:0007669"/>
    <property type="project" value="UniProtKB-KW"/>
</dbReference>
<dbReference type="Proteomes" id="UP000011058">
    <property type="component" value="Chromosome"/>
</dbReference>
<dbReference type="eggNOG" id="COG3378">
    <property type="taxonomic scope" value="Bacteria"/>
</dbReference>
<dbReference type="STRING" id="1166018.FAES_0359"/>
<dbReference type="Pfam" id="PF19263">
    <property type="entry name" value="DUF5906"/>
    <property type="match status" value="1"/>
</dbReference>
<keyword evidence="2" id="KW-0378">Hydrolase</keyword>
<reference evidence="5 6" key="1">
    <citation type="journal article" date="2012" name="J. Bacteriol.">
        <title>Genome Sequence of Fibrella aestuarina BUZ 2T, a Filamentous Marine Bacterium.</title>
        <authorList>
            <person name="Filippini M."/>
            <person name="Qi W."/>
            <person name="Blom J."/>
            <person name="Goesmann A."/>
            <person name="Smits T.H."/>
            <person name="Bagheri H.C."/>
        </authorList>
    </citation>
    <scope>NUCLEOTIDE SEQUENCE [LARGE SCALE GENOMIC DNA]</scope>
    <source>
        <strain evidence="6">BUZ 2T</strain>
    </source>
</reference>
<dbReference type="PROSITE" id="PS51206">
    <property type="entry name" value="SF3_HELICASE_1"/>
    <property type="match status" value="1"/>
</dbReference>
<evidence type="ECO:0000256" key="1">
    <source>
        <dbReference type="ARBA" id="ARBA00022741"/>
    </source>
</evidence>
<keyword evidence="3" id="KW-0067">ATP-binding</keyword>
<dbReference type="KEGG" id="fae:FAES_0359"/>
<dbReference type="InterPro" id="IPR006500">
    <property type="entry name" value="Helicase_put_C_phage/plasmid"/>
</dbReference>
<dbReference type="SMART" id="SM00885">
    <property type="entry name" value="D5_N"/>
    <property type="match status" value="1"/>
</dbReference>
<dbReference type="NCBIfam" id="TIGR01613">
    <property type="entry name" value="primase_Cterm"/>
    <property type="match status" value="1"/>
</dbReference>
<dbReference type="SUPFAM" id="SSF52540">
    <property type="entry name" value="P-loop containing nucleoside triphosphate hydrolases"/>
    <property type="match status" value="1"/>
</dbReference>
<dbReference type="InterPro" id="IPR014015">
    <property type="entry name" value="Helicase_SF3_DNA-vir"/>
</dbReference>
<organism evidence="5 6">
    <name type="scientific">Fibrella aestuarina BUZ 2</name>
    <dbReference type="NCBI Taxonomy" id="1166018"/>
    <lineage>
        <taxon>Bacteria</taxon>
        <taxon>Pseudomonadati</taxon>
        <taxon>Bacteroidota</taxon>
        <taxon>Cytophagia</taxon>
        <taxon>Cytophagales</taxon>
        <taxon>Spirosomataceae</taxon>
        <taxon>Fibrella</taxon>
    </lineage>
</organism>
<dbReference type="Pfam" id="PF08706">
    <property type="entry name" value="D5_N"/>
    <property type="match status" value="1"/>
</dbReference>